<evidence type="ECO:0000256" key="2">
    <source>
        <dbReference type="ARBA" id="ARBA00022801"/>
    </source>
</evidence>
<name>G5HB36_9BACT</name>
<dbReference type="PANTHER" id="PTHR38764:SF1">
    <property type="entry name" value="ACYL CARRIER PROTEIN PHOSPHODIESTERASE"/>
    <property type="match status" value="1"/>
</dbReference>
<dbReference type="HOGENOM" id="CLU_099370_1_1_10"/>
<dbReference type="PATRIC" id="fig|742725.3.peg.1947"/>
<dbReference type="PANTHER" id="PTHR38764">
    <property type="entry name" value="ACYL CARRIER PROTEIN PHOSPHODIESTERASE"/>
    <property type="match status" value="1"/>
</dbReference>
<dbReference type="InterPro" id="IPR007431">
    <property type="entry name" value="ACP_PD"/>
</dbReference>
<dbReference type="GO" id="GO:0006633">
    <property type="term" value="P:fatty acid biosynthetic process"/>
    <property type="evidence" value="ECO:0007669"/>
    <property type="project" value="InterPro"/>
</dbReference>
<accession>G5HB36</accession>
<dbReference type="Pfam" id="PF04336">
    <property type="entry name" value="ACP_PD"/>
    <property type="match status" value="1"/>
</dbReference>
<dbReference type="OrthoDB" id="8442777at2"/>
<evidence type="ECO:0000256" key="1">
    <source>
        <dbReference type="ARBA" id="ARBA00022516"/>
    </source>
</evidence>
<evidence type="ECO:0000256" key="3">
    <source>
        <dbReference type="ARBA" id="ARBA00023098"/>
    </source>
</evidence>
<evidence type="ECO:0008006" key="6">
    <source>
        <dbReference type="Google" id="ProtNLM"/>
    </source>
</evidence>
<dbReference type="RefSeq" id="WP_009134657.1">
    <property type="nucleotide sequence ID" value="NZ_CP102250.1"/>
</dbReference>
<gene>
    <name evidence="4" type="ORF">HMPREF9450_01851</name>
</gene>
<sequence>MNYLAHIFLSGPDRQIRLGNFIGDAVKGNSYNDYPSAIRKGILLHRAIDDYTDHHPAFIECVRRLKPCFGRYSSILADIYFDYLLASRFQEFSEVPLKRFTRNFYWTMILYRHRLPARIKRFMWHFIGTGRLDKYASVGGIRNSLEIMVRVGRIELPVERAVDYLATHEEELWVDFKPFFGSLQLYCADWIATHQSAKGK</sequence>
<dbReference type="AlphaFoldDB" id="G5HB36"/>
<comment type="caution">
    <text evidence="4">The sequence shown here is derived from an EMBL/GenBank/DDBJ whole genome shotgun (WGS) entry which is preliminary data.</text>
</comment>
<dbReference type="GO" id="GO:0008770">
    <property type="term" value="F:[acyl-carrier-protein] phosphodiesterase activity"/>
    <property type="evidence" value="ECO:0007669"/>
    <property type="project" value="InterPro"/>
</dbReference>
<dbReference type="GeneID" id="92815122"/>
<keyword evidence="1" id="KW-0444">Lipid biosynthesis</keyword>
<organism evidence="4 5">
    <name type="scientific">Alistipes indistinctus YIT 12060</name>
    <dbReference type="NCBI Taxonomy" id="742725"/>
    <lineage>
        <taxon>Bacteria</taxon>
        <taxon>Pseudomonadati</taxon>
        <taxon>Bacteroidota</taxon>
        <taxon>Bacteroidia</taxon>
        <taxon>Bacteroidales</taxon>
        <taxon>Rikenellaceae</taxon>
        <taxon>Alistipes</taxon>
    </lineage>
</organism>
<dbReference type="eggNOG" id="COG3124">
    <property type="taxonomic scope" value="Bacteria"/>
</dbReference>
<dbReference type="Proteomes" id="UP000006008">
    <property type="component" value="Unassembled WGS sequence"/>
</dbReference>
<keyword evidence="2" id="KW-0378">Hydrolase</keyword>
<dbReference type="EMBL" id="ADLD01000013">
    <property type="protein sequence ID" value="EHB91802.1"/>
    <property type="molecule type" value="Genomic_DNA"/>
</dbReference>
<keyword evidence="5" id="KW-1185">Reference proteome</keyword>
<proteinExistence type="predicted"/>
<protein>
    <recommendedName>
        <fullName evidence="6">Acyl carrier protein phosphodiesterase</fullName>
    </recommendedName>
</protein>
<evidence type="ECO:0000313" key="5">
    <source>
        <dbReference type="Proteomes" id="UP000006008"/>
    </source>
</evidence>
<evidence type="ECO:0000313" key="4">
    <source>
        <dbReference type="EMBL" id="EHB91802.1"/>
    </source>
</evidence>
<reference evidence="4 5" key="1">
    <citation type="submission" date="2011-08" db="EMBL/GenBank/DDBJ databases">
        <title>The Genome Sequence of Alistipes indistinctus YIT 12060.</title>
        <authorList>
            <consortium name="The Broad Institute Genome Sequencing Platform"/>
            <person name="Earl A."/>
            <person name="Ward D."/>
            <person name="Feldgarden M."/>
            <person name="Gevers D."/>
            <person name="Morotomi M."/>
            <person name="Young S.K."/>
            <person name="Zeng Q."/>
            <person name="Gargeya S."/>
            <person name="Fitzgerald M."/>
            <person name="Haas B."/>
            <person name="Abouelleil A."/>
            <person name="Alvarado L."/>
            <person name="Arachchi H.M."/>
            <person name="Berlin A."/>
            <person name="Brown A."/>
            <person name="Chapman S.B."/>
            <person name="Chen Z."/>
            <person name="Dunbar C."/>
            <person name="Freedman E."/>
            <person name="Gearin G."/>
            <person name="Gellesch M."/>
            <person name="Goldberg J."/>
            <person name="Griggs A."/>
            <person name="Gujja S."/>
            <person name="Heiman D."/>
            <person name="Howarth C."/>
            <person name="Larson L."/>
            <person name="Lui A."/>
            <person name="MacDonald P.J.P."/>
            <person name="Montmayeur A."/>
            <person name="Murphy C."/>
            <person name="Neiman D."/>
            <person name="Pearson M."/>
            <person name="Priest M."/>
            <person name="Roberts A."/>
            <person name="Saif S."/>
            <person name="Shea T."/>
            <person name="Shenoy N."/>
            <person name="Sisk P."/>
            <person name="Stolte C."/>
            <person name="Sykes S."/>
            <person name="Wortman J."/>
            <person name="Nusbaum C."/>
            <person name="Birren B."/>
        </authorList>
    </citation>
    <scope>NUCLEOTIDE SEQUENCE [LARGE SCALE GENOMIC DNA]</scope>
    <source>
        <strain evidence="4 5">YIT 12060</strain>
    </source>
</reference>
<keyword evidence="3" id="KW-0443">Lipid metabolism</keyword>